<protein>
    <submittedName>
        <fullName evidence="2">Uncharacterized protein</fullName>
    </submittedName>
</protein>
<name>W7TGA7_9STRA</name>
<comment type="caution">
    <text evidence="2">The sequence shown here is derived from an EMBL/GenBank/DDBJ whole genome shotgun (WGS) entry which is preliminary data.</text>
</comment>
<evidence type="ECO:0000313" key="2">
    <source>
        <dbReference type="EMBL" id="EWM22538.1"/>
    </source>
</evidence>
<feature type="signal peptide" evidence="1">
    <location>
        <begin position="1"/>
        <end position="31"/>
    </location>
</feature>
<feature type="chain" id="PRO_5004900764" evidence="1">
    <location>
        <begin position="32"/>
        <end position="86"/>
    </location>
</feature>
<organism evidence="2 3">
    <name type="scientific">Nannochloropsis gaditana</name>
    <dbReference type="NCBI Taxonomy" id="72520"/>
    <lineage>
        <taxon>Eukaryota</taxon>
        <taxon>Sar</taxon>
        <taxon>Stramenopiles</taxon>
        <taxon>Ochrophyta</taxon>
        <taxon>Eustigmatophyceae</taxon>
        <taxon>Eustigmatales</taxon>
        <taxon>Monodopsidaceae</taxon>
        <taxon>Nannochloropsis</taxon>
    </lineage>
</organism>
<accession>W7TGA7</accession>
<evidence type="ECO:0000256" key="1">
    <source>
        <dbReference type="SAM" id="SignalP"/>
    </source>
</evidence>
<dbReference type="Proteomes" id="UP000019335">
    <property type="component" value="Unassembled WGS sequence"/>
</dbReference>
<keyword evidence="3" id="KW-1185">Reference proteome</keyword>
<gene>
    <name evidence="2" type="ORF">Naga_101012g1</name>
</gene>
<proteinExistence type="predicted"/>
<evidence type="ECO:0000313" key="3">
    <source>
        <dbReference type="Proteomes" id="UP000019335"/>
    </source>
</evidence>
<reference evidence="2 3" key="1">
    <citation type="journal article" date="2014" name="Mol. Plant">
        <title>Chromosome Scale Genome Assembly and Transcriptome Profiling of Nannochloropsis gaditana in Nitrogen Depletion.</title>
        <authorList>
            <person name="Corteggiani Carpinelli E."/>
            <person name="Telatin A."/>
            <person name="Vitulo N."/>
            <person name="Forcato C."/>
            <person name="D'Angelo M."/>
            <person name="Schiavon R."/>
            <person name="Vezzi A."/>
            <person name="Giacometti G.M."/>
            <person name="Morosinotto T."/>
            <person name="Valle G."/>
        </authorList>
    </citation>
    <scope>NUCLEOTIDE SEQUENCE [LARGE SCALE GENOMIC DNA]</scope>
    <source>
        <strain evidence="2 3">B-31</strain>
    </source>
</reference>
<dbReference type="EMBL" id="AZIL01002167">
    <property type="protein sequence ID" value="EWM22538.1"/>
    <property type="molecule type" value="Genomic_DNA"/>
</dbReference>
<sequence>MRKGSLRSGKMTMMTSLIAALLLGLSTVARAQVKTLQDDLQVQTVWDNIWGVVQVVFLPGGKVMTVHKPGELHVYDSIFSKSQGGG</sequence>
<keyword evidence="1" id="KW-0732">Signal</keyword>
<dbReference type="AlphaFoldDB" id="W7TGA7"/>